<dbReference type="Pfam" id="PF25335">
    <property type="entry name" value="GRDP_C"/>
    <property type="match status" value="1"/>
</dbReference>
<accession>A0A484M822</accession>
<dbReference type="InterPro" id="IPR009836">
    <property type="entry name" value="GRDP-like"/>
</dbReference>
<dbReference type="EMBL" id="OOIL02002808">
    <property type="protein sequence ID" value="VFQ84963.1"/>
    <property type="molecule type" value="Genomic_DNA"/>
</dbReference>
<protein>
    <recommendedName>
        <fullName evidence="1">GRPD C-terminal domain-containing protein</fullName>
    </recommendedName>
</protein>
<feature type="domain" description="GRPD C-terminal" evidence="1">
    <location>
        <begin position="474"/>
        <end position="643"/>
    </location>
</feature>
<dbReference type="PANTHER" id="PTHR34365">
    <property type="entry name" value="ENOLASE (DUF1399)"/>
    <property type="match status" value="1"/>
</dbReference>
<gene>
    <name evidence="2" type="ORF">CCAM_LOCUS26739</name>
</gene>
<dbReference type="Pfam" id="PF07173">
    <property type="entry name" value="GRDP-like"/>
    <property type="match status" value="1"/>
</dbReference>
<dbReference type="InterPro" id="IPR057518">
    <property type="entry name" value="GRDP_C"/>
</dbReference>
<reference evidence="2 3" key="1">
    <citation type="submission" date="2018-04" db="EMBL/GenBank/DDBJ databases">
        <authorList>
            <person name="Vogel A."/>
        </authorList>
    </citation>
    <scope>NUCLEOTIDE SEQUENCE [LARGE SCALE GENOMIC DNA]</scope>
</reference>
<evidence type="ECO:0000313" key="2">
    <source>
        <dbReference type="EMBL" id="VFQ84963.1"/>
    </source>
</evidence>
<evidence type="ECO:0000313" key="3">
    <source>
        <dbReference type="Proteomes" id="UP000595140"/>
    </source>
</evidence>
<organism evidence="2 3">
    <name type="scientific">Cuscuta campestris</name>
    <dbReference type="NCBI Taxonomy" id="132261"/>
    <lineage>
        <taxon>Eukaryota</taxon>
        <taxon>Viridiplantae</taxon>
        <taxon>Streptophyta</taxon>
        <taxon>Embryophyta</taxon>
        <taxon>Tracheophyta</taxon>
        <taxon>Spermatophyta</taxon>
        <taxon>Magnoliopsida</taxon>
        <taxon>eudicotyledons</taxon>
        <taxon>Gunneridae</taxon>
        <taxon>Pentapetalae</taxon>
        <taxon>asterids</taxon>
        <taxon>lamiids</taxon>
        <taxon>Solanales</taxon>
        <taxon>Convolvulaceae</taxon>
        <taxon>Cuscuteae</taxon>
        <taxon>Cuscuta</taxon>
        <taxon>Cuscuta subgen. Grammica</taxon>
        <taxon>Cuscuta sect. Cleistogrammica</taxon>
    </lineage>
</organism>
<name>A0A484M822_9ASTE</name>
<evidence type="ECO:0000259" key="1">
    <source>
        <dbReference type="Pfam" id="PF25335"/>
    </source>
</evidence>
<dbReference type="Proteomes" id="UP000595140">
    <property type="component" value="Unassembled WGS sequence"/>
</dbReference>
<keyword evidence="3" id="KW-1185">Reference proteome</keyword>
<dbReference type="PANTHER" id="PTHR34365:SF2">
    <property type="entry name" value="ENOLASE (DUF1399)"/>
    <property type="match status" value="1"/>
</dbReference>
<dbReference type="OrthoDB" id="2684236at2759"/>
<dbReference type="AlphaFoldDB" id="A0A484M822"/>
<proteinExistence type="predicted"/>
<sequence>MSACHGAASARSSSEMPEEETVRISLDLVAAARRNLEFLNFIADSLCLHQTPALLESIRRYDQLWMPLICDVTNGSEPPMILPPPDIEWVWFCHSLNHVSYRQYCKSRFSKIIGKAAIFDEENEEYAVNRCREIWVCRYPNEPFENECESSTGNPMSAVQEDLLEAVSKQRFWYAKFREPYYSEIVHLIAAGHRYKGFLYMVHRFADNFSRLVPTSDILLMWLIHKSYPTVYAYDTRELVDELSKVVGTWEAVNEVEIEETKKLWERIFEQPYERAGGEIAIGNNVNKVNPLLQWEVLVSDVNAKYKSLLPRFLLELCIMVKLSTKTPQCSMLKEFLRVGCVRSHKELKLDTPLSNFSSQTWQKAFHLYCEFGTKGTRLELRKQSFIKRGSSLTEEAATFLWNDLLRSRTLSLVKEFDKKVRVVASITPPVQAPYLLKCVPDRVTDDSGAMISDVILRMNHYRPQEGRWLSRTVLDHAGRECFVIRIRIGGGFWRRGAERPSAVKWEERIIEVREGCWSYVADSIGKAPVKILGMATPKEAPEGCHALWNFSTGDELSVQHGLPNNNSGFTFCLTNQQSQYSKIKLVEGRKMGYETFTGRANDLVCDEEEDESGFLTVVRFSEDDPTGKATALLHWRLLTLEFSPEEDAVFLLLLCMSIAKSVSKIKKEDAARLLVRRRIKEAKFGNKDWGSVVIHPSYLLSSHAGMPHVWPWQWHAKAVTGPQEIDYVSGLSGQATLAHSQVEGSDDLYKHGIMN</sequence>